<organism evidence="1 2">
    <name type="scientific">Haloferax larsenii</name>
    <dbReference type="NCBI Taxonomy" id="302484"/>
    <lineage>
        <taxon>Archaea</taxon>
        <taxon>Methanobacteriati</taxon>
        <taxon>Methanobacteriota</taxon>
        <taxon>Stenosarchaea group</taxon>
        <taxon>Halobacteria</taxon>
        <taxon>Halobacteriales</taxon>
        <taxon>Haloferacaceae</taxon>
        <taxon>Haloferax</taxon>
    </lineage>
</organism>
<dbReference type="Proteomes" id="UP000183894">
    <property type="component" value="Unassembled WGS sequence"/>
</dbReference>
<evidence type="ECO:0000313" key="1">
    <source>
        <dbReference type="EMBL" id="SEL79791.1"/>
    </source>
</evidence>
<reference evidence="1 2" key="1">
    <citation type="submission" date="2016-10" db="EMBL/GenBank/DDBJ databases">
        <authorList>
            <person name="de Groot N.N."/>
        </authorList>
    </citation>
    <scope>NUCLEOTIDE SEQUENCE [LARGE SCALE GENOMIC DNA]</scope>
    <source>
        <strain evidence="1 2">CDM_5</strain>
    </source>
</reference>
<sequence length="407" mass="43410">MLKSLAASGSVATALSGGVMAAEQSNTPGGSLENKTVYTGADVQLDVPSERSVSAVESDVDVGLFAAETGASRQKQVQLLENGATLCFLGNNANDTLAELLTGISRSDVASGFADGDASSADDIDYSWGLEYDPKDGTYMAAVHPRGNKGVLDTHVYRRKTEASVGIANRESKDATRRMLSAVDRLLGKYDENGNKVGVGTQELGGGFAPKCPGSSGWTCLGDSHVEDIHGKWGAYEKRVTGAVADGDHNRYFSFRVNQTISASKNNDNIDGHGKNDSMKRKIEFNNATLRKHGPETTPGSQTTSISVGVDSEGVANASWGWSSTSSNVEVVEDDMPTTESVRHKWKISKGSSPALHSVQGHPGYQAKTDLSTDTLRYDYKSVWWWYHLGGAISDNKKLTGSGNWSV</sequence>
<dbReference type="OrthoDB" id="373338at2157"/>
<evidence type="ECO:0000313" key="2">
    <source>
        <dbReference type="Proteomes" id="UP000183894"/>
    </source>
</evidence>
<dbReference type="RefSeq" id="WP_074795726.1">
    <property type="nucleotide sequence ID" value="NZ_FOAD01000008.1"/>
</dbReference>
<dbReference type="AlphaFoldDB" id="A0A1H7T4M0"/>
<dbReference type="EMBL" id="FOAD01000008">
    <property type="protein sequence ID" value="SEL79791.1"/>
    <property type="molecule type" value="Genomic_DNA"/>
</dbReference>
<gene>
    <name evidence="1" type="ORF">SAMN04488691_10871</name>
</gene>
<protein>
    <submittedName>
        <fullName evidence="1">Uncharacterized protein</fullName>
    </submittedName>
</protein>
<name>A0A1H7T4M0_HALLR</name>
<proteinExistence type="predicted"/>
<accession>A0A1H7T4M0</accession>